<sequence length="162" mass="19321">MARVPTRRKNERLMGEALPDDGWIDDMSGEMIEELWRECLILWEAVESVQREEGSPDHISWKGVEAGRVLHSASLQLMDPGSTGNLQRWWTEARKRVRRIDRKRFDSMVICTAWTLWKQRNARAFGDTRRQKDVDQMLQEIRDEFHLWERAKRERSLDVARE</sequence>
<gene>
    <name evidence="1" type="ORF">QYE76_061909</name>
</gene>
<accession>A0AAD8W7N0</accession>
<dbReference type="EMBL" id="JAUUTY010000004">
    <property type="protein sequence ID" value="KAK1644104.1"/>
    <property type="molecule type" value="Genomic_DNA"/>
</dbReference>
<evidence type="ECO:0000313" key="1">
    <source>
        <dbReference type="EMBL" id="KAK1644104.1"/>
    </source>
</evidence>
<comment type="caution">
    <text evidence="1">The sequence shown here is derived from an EMBL/GenBank/DDBJ whole genome shotgun (WGS) entry which is preliminary data.</text>
</comment>
<dbReference type="AlphaFoldDB" id="A0AAD8W7N0"/>
<protein>
    <submittedName>
        <fullName evidence="1">Uncharacterized protein</fullName>
    </submittedName>
</protein>
<organism evidence="1 2">
    <name type="scientific">Lolium multiflorum</name>
    <name type="common">Italian ryegrass</name>
    <name type="synonym">Lolium perenne subsp. multiflorum</name>
    <dbReference type="NCBI Taxonomy" id="4521"/>
    <lineage>
        <taxon>Eukaryota</taxon>
        <taxon>Viridiplantae</taxon>
        <taxon>Streptophyta</taxon>
        <taxon>Embryophyta</taxon>
        <taxon>Tracheophyta</taxon>
        <taxon>Spermatophyta</taxon>
        <taxon>Magnoliopsida</taxon>
        <taxon>Liliopsida</taxon>
        <taxon>Poales</taxon>
        <taxon>Poaceae</taxon>
        <taxon>BOP clade</taxon>
        <taxon>Pooideae</taxon>
        <taxon>Poodae</taxon>
        <taxon>Poeae</taxon>
        <taxon>Poeae Chloroplast Group 2 (Poeae type)</taxon>
        <taxon>Loliodinae</taxon>
        <taxon>Loliinae</taxon>
        <taxon>Lolium</taxon>
    </lineage>
</organism>
<name>A0AAD8W7N0_LOLMU</name>
<keyword evidence="2" id="KW-1185">Reference proteome</keyword>
<dbReference type="Proteomes" id="UP001231189">
    <property type="component" value="Unassembled WGS sequence"/>
</dbReference>
<reference evidence="1" key="1">
    <citation type="submission" date="2023-07" db="EMBL/GenBank/DDBJ databases">
        <title>A chromosome-level genome assembly of Lolium multiflorum.</title>
        <authorList>
            <person name="Chen Y."/>
            <person name="Copetti D."/>
            <person name="Kolliker R."/>
            <person name="Studer B."/>
        </authorList>
    </citation>
    <scope>NUCLEOTIDE SEQUENCE</scope>
    <source>
        <strain evidence="1">02402/16</strain>
        <tissue evidence="1">Leaf</tissue>
    </source>
</reference>
<proteinExistence type="predicted"/>
<evidence type="ECO:0000313" key="2">
    <source>
        <dbReference type="Proteomes" id="UP001231189"/>
    </source>
</evidence>